<evidence type="ECO:0000313" key="2">
    <source>
        <dbReference type="WBParaSite" id="jg529"/>
    </source>
</evidence>
<dbReference type="Proteomes" id="UP000887574">
    <property type="component" value="Unplaced"/>
</dbReference>
<protein>
    <submittedName>
        <fullName evidence="2">Uncharacterized protein</fullName>
    </submittedName>
</protein>
<accession>A0A915EDT8</accession>
<name>A0A915EDT8_9BILA</name>
<reference evidence="2" key="1">
    <citation type="submission" date="2022-11" db="UniProtKB">
        <authorList>
            <consortium name="WormBaseParasite"/>
        </authorList>
    </citation>
    <scope>IDENTIFICATION</scope>
</reference>
<organism evidence="1 2">
    <name type="scientific">Ditylenchus dipsaci</name>
    <dbReference type="NCBI Taxonomy" id="166011"/>
    <lineage>
        <taxon>Eukaryota</taxon>
        <taxon>Metazoa</taxon>
        <taxon>Ecdysozoa</taxon>
        <taxon>Nematoda</taxon>
        <taxon>Chromadorea</taxon>
        <taxon>Rhabditida</taxon>
        <taxon>Tylenchina</taxon>
        <taxon>Tylenchomorpha</taxon>
        <taxon>Sphaerularioidea</taxon>
        <taxon>Anguinidae</taxon>
        <taxon>Anguininae</taxon>
        <taxon>Ditylenchus</taxon>
    </lineage>
</organism>
<evidence type="ECO:0000313" key="1">
    <source>
        <dbReference type="Proteomes" id="UP000887574"/>
    </source>
</evidence>
<dbReference type="WBParaSite" id="jg529">
    <property type="protein sequence ID" value="jg529"/>
    <property type="gene ID" value="jg529"/>
</dbReference>
<proteinExistence type="predicted"/>
<dbReference type="AlphaFoldDB" id="A0A915EDT8"/>
<keyword evidence="1" id="KW-1185">Reference proteome</keyword>
<sequence>MPNWLVLLDLEEKGVYASSIVLWMVVFFEDGTRRRRNSYFRVTRREILLQWSASCQLNLFLMLLQCSRQGQFSRTNSAVDNDF</sequence>